<feature type="region of interest" description="Disordered" evidence="1">
    <location>
        <begin position="48"/>
        <end position="70"/>
    </location>
</feature>
<reference evidence="2" key="1">
    <citation type="submission" date="2023-07" db="EMBL/GenBank/DDBJ databases">
        <title>Sorghum-associated microbial communities from plants grown in Nebraska, USA.</title>
        <authorList>
            <person name="Schachtman D."/>
        </authorList>
    </citation>
    <scope>NUCLEOTIDE SEQUENCE</scope>
    <source>
        <strain evidence="2">DS3754</strain>
    </source>
</reference>
<dbReference type="AlphaFoldDB" id="A0AAW8DAR0"/>
<evidence type="ECO:0000313" key="2">
    <source>
        <dbReference type="EMBL" id="MDP9897394.1"/>
    </source>
</evidence>
<dbReference type="RefSeq" id="WP_307687328.1">
    <property type="nucleotide sequence ID" value="NZ_JAUSRD010000027.1"/>
</dbReference>
<dbReference type="Proteomes" id="UP001242045">
    <property type="component" value="Unassembled WGS sequence"/>
</dbReference>
<comment type="caution">
    <text evidence="2">The sequence shown here is derived from an EMBL/GenBank/DDBJ whole genome shotgun (WGS) entry which is preliminary data.</text>
</comment>
<organism evidence="2 3">
    <name type="scientific">Variovorax boronicumulans</name>
    <dbReference type="NCBI Taxonomy" id="436515"/>
    <lineage>
        <taxon>Bacteria</taxon>
        <taxon>Pseudomonadati</taxon>
        <taxon>Pseudomonadota</taxon>
        <taxon>Betaproteobacteria</taxon>
        <taxon>Burkholderiales</taxon>
        <taxon>Comamonadaceae</taxon>
        <taxon>Variovorax</taxon>
    </lineage>
</organism>
<evidence type="ECO:0000313" key="3">
    <source>
        <dbReference type="Proteomes" id="UP001242045"/>
    </source>
</evidence>
<sequence>MRSTQSPAPGLHGRRIEEEKKTQLTTYFHCQYRLERVDFVVNLFDNLKGNQGNGHKRKKLAIEATRNPSD</sequence>
<name>A0AAW8DAR0_9BURK</name>
<evidence type="ECO:0000256" key="1">
    <source>
        <dbReference type="SAM" id="MobiDB-lite"/>
    </source>
</evidence>
<gene>
    <name evidence="2" type="ORF">J2W31_006538</name>
</gene>
<protein>
    <submittedName>
        <fullName evidence="2">Uncharacterized protein</fullName>
    </submittedName>
</protein>
<proteinExistence type="predicted"/>
<accession>A0AAW8DAR0</accession>
<dbReference type="EMBL" id="JAUSRD010000027">
    <property type="protein sequence ID" value="MDP9897394.1"/>
    <property type="molecule type" value="Genomic_DNA"/>
</dbReference>